<evidence type="ECO:0000313" key="2">
    <source>
        <dbReference type="EMBL" id="GFY66691.1"/>
    </source>
</evidence>
<organism evidence="2 3">
    <name type="scientific">Trichonephila inaurata madagascariensis</name>
    <dbReference type="NCBI Taxonomy" id="2747483"/>
    <lineage>
        <taxon>Eukaryota</taxon>
        <taxon>Metazoa</taxon>
        <taxon>Ecdysozoa</taxon>
        <taxon>Arthropoda</taxon>
        <taxon>Chelicerata</taxon>
        <taxon>Arachnida</taxon>
        <taxon>Araneae</taxon>
        <taxon>Araneomorphae</taxon>
        <taxon>Entelegynae</taxon>
        <taxon>Araneoidea</taxon>
        <taxon>Nephilidae</taxon>
        <taxon>Trichonephila</taxon>
        <taxon>Trichonephila inaurata</taxon>
    </lineage>
</organism>
<dbReference type="AlphaFoldDB" id="A0A8X6Y8S9"/>
<protein>
    <submittedName>
        <fullName evidence="2">Uncharacterized protein</fullName>
    </submittedName>
</protein>
<proteinExistence type="predicted"/>
<evidence type="ECO:0000313" key="3">
    <source>
        <dbReference type="Proteomes" id="UP000886998"/>
    </source>
</evidence>
<keyword evidence="3" id="KW-1185">Reference proteome</keyword>
<feature type="transmembrane region" description="Helical" evidence="1">
    <location>
        <begin position="55"/>
        <end position="74"/>
    </location>
</feature>
<evidence type="ECO:0000256" key="1">
    <source>
        <dbReference type="SAM" id="Phobius"/>
    </source>
</evidence>
<keyword evidence="1" id="KW-0812">Transmembrane</keyword>
<dbReference type="Proteomes" id="UP000886998">
    <property type="component" value="Unassembled WGS sequence"/>
</dbReference>
<gene>
    <name evidence="2" type="ORF">TNIN_155021</name>
</gene>
<reference evidence="2" key="1">
    <citation type="submission" date="2020-08" db="EMBL/GenBank/DDBJ databases">
        <title>Multicomponent nature underlies the extraordinary mechanical properties of spider dragline silk.</title>
        <authorList>
            <person name="Kono N."/>
            <person name="Nakamura H."/>
            <person name="Mori M."/>
            <person name="Yoshida Y."/>
            <person name="Ohtoshi R."/>
            <person name="Malay A.D."/>
            <person name="Moran D.A.P."/>
            <person name="Tomita M."/>
            <person name="Numata K."/>
            <person name="Arakawa K."/>
        </authorList>
    </citation>
    <scope>NUCLEOTIDE SEQUENCE</scope>
</reference>
<sequence>MSYTFYTIGYILFLEYCKITTPKLEFSIYKSLTMAVTFFDAFSVMLLWIINMLQVVYYCDMFFMFYSVGYILLLEHFKKLNGKQKNNDNTGITLDCSVQPSKAEACVAKDYIQDFNHAYENN</sequence>
<comment type="caution">
    <text evidence="2">The sequence shown here is derived from an EMBL/GenBank/DDBJ whole genome shotgun (WGS) entry which is preliminary data.</text>
</comment>
<keyword evidence="1" id="KW-0472">Membrane</keyword>
<name>A0A8X6Y8S9_9ARAC</name>
<dbReference type="OrthoDB" id="6580598at2759"/>
<dbReference type="EMBL" id="BMAV01016201">
    <property type="protein sequence ID" value="GFY66691.1"/>
    <property type="molecule type" value="Genomic_DNA"/>
</dbReference>
<feature type="transmembrane region" description="Helical" evidence="1">
    <location>
        <begin position="28"/>
        <end position="49"/>
    </location>
</feature>
<accession>A0A8X6Y8S9</accession>
<keyword evidence="1" id="KW-1133">Transmembrane helix</keyword>